<dbReference type="KEGG" id="plut:EI981_26750"/>
<dbReference type="InterPro" id="IPR036259">
    <property type="entry name" value="MFS_trans_sf"/>
</dbReference>
<evidence type="ECO:0000256" key="6">
    <source>
        <dbReference type="ARBA" id="ARBA00022989"/>
    </source>
</evidence>
<feature type="transmembrane region" description="Helical" evidence="8">
    <location>
        <begin position="366"/>
        <end position="388"/>
    </location>
</feature>
<gene>
    <name evidence="10" type="ORF">EI981_26750</name>
</gene>
<dbReference type="PANTHER" id="PTHR23522:SF10">
    <property type="entry name" value="3-PHENYLPROPIONIC ACID TRANSPORTER-RELATED"/>
    <property type="match status" value="1"/>
</dbReference>
<dbReference type="InterPro" id="IPR024989">
    <property type="entry name" value="MFS_assoc_dom"/>
</dbReference>
<feature type="transmembrane region" description="Helical" evidence="8">
    <location>
        <begin position="210"/>
        <end position="232"/>
    </location>
</feature>
<keyword evidence="4" id="KW-0997">Cell inner membrane</keyword>
<evidence type="ECO:0000256" key="8">
    <source>
        <dbReference type="SAM" id="Phobius"/>
    </source>
</evidence>
<dbReference type="SUPFAM" id="SSF103473">
    <property type="entry name" value="MFS general substrate transporter"/>
    <property type="match status" value="1"/>
</dbReference>
<feature type="transmembrane region" description="Helical" evidence="8">
    <location>
        <begin position="339"/>
        <end position="360"/>
    </location>
</feature>
<keyword evidence="11" id="KW-1185">Reference proteome</keyword>
<sequence length="404" mass="44822">MALLRDNPHHSSSLLSLGLLNFFIYGTTVIFAAFFQLYLQDIGMNKLEIGILISAGPLVSLLAHPFWRLMSDRFHNIRLILLVMLIGLLAIGHLLFRVDTFQMLYIVVLLVFFFQSPLLSQSNSLTLGYATNSNQRFETYRLWGSLGWATAALAAGITIDATGKNGFSLLFSIMLILSISSTLILPSSRYTADMPWVSARQFRQVLKNKYFVLFIVLGLFIAIPNSINALFMPLYISDLGGDRLSVGIAVFLSTLLEMAAFVLLNRYLKNKMTYFIGTLTIVSILFAIRWDMMADAALPVQVIIIQLLHAITFGGFFYVGTRLIGLFLPSSLRAAGQAVYSFMLSGVTGIVAGLLGGFTFQDFGPVIMYQMGVMMTLFAAIGYGALWYHFHKNGYPPAISQPKS</sequence>
<dbReference type="Pfam" id="PF12832">
    <property type="entry name" value="MFS_1_like"/>
    <property type="match status" value="1"/>
</dbReference>
<comment type="subcellular location">
    <subcellularLocation>
        <location evidence="1">Cell inner membrane</location>
        <topology evidence="1">Multi-pass membrane protein</topology>
    </subcellularLocation>
</comment>
<keyword evidence="5 8" id="KW-0812">Transmembrane</keyword>
<dbReference type="Gene3D" id="1.20.1250.20">
    <property type="entry name" value="MFS general substrate transporter like domains"/>
    <property type="match status" value="2"/>
</dbReference>
<keyword evidence="3" id="KW-1003">Cell membrane</keyword>
<feature type="transmembrane region" description="Helical" evidence="8">
    <location>
        <begin position="140"/>
        <end position="159"/>
    </location>
</feature>
<evidence type="ECO:0000313" key="10">
    <source>
        <dbReference type="EMBL" id="AZS17676.1"/>
    </source>
</evidence>
<evidence type="ECO:0000313" key="11">
    <source>
        <dbReference type="Proteomes" id="UP000270678"/>
    </source>
</evidence>
<feature type="transmembrane region" description="Helical" evidence="8">
    <location>
        <begin position="102"/>
        <end position="119"/>
    </location>
</feature>
<organism evidence="10 11">
    <name type="scientific">Paenibacillus lutimineralis</name>
    <dbReference type="NCBI Taxonomy" id="2707005"/>
    <lineage>
        <taxon>Bacteria</taxon>
        <taxon>Bacillati</taxon>
        <taxon>Bacillota</taxon>
        <taxon>Bacilli</taxon>
        <taxon>Bacillales</taxon>
        <taxon>Paenibacillaceae</taxon>
        <taxon>Paenibacillus</taxon>
    </lineage>
</organism>
<evidence type="ECO:0000256" key="7">
    <source>
        <dbReference type="ARBA" id="ARBA00023136"/>
    </source>
</evidence>
<accession>A0A3Q9ICE2</accession>
<keyword evidence="6 8" id="KW-1133">Transmembrane helix</keyword>
<feature type="transmembrane region" description="Helical" evidence="8">
    <location>
        <begin position="49"/>
        <end position="67"/>
    </location>
</feature>
<keyword evidence="7 8" id="KW-0472">Membrane</keyword>
<evidence type="ECO:0000256" key="1">
    <source>
        <dbReference type="ARBA" id="ARBA00004429"/>
    </source>
</evidence>
<dbReference type="Proteomes" id="UP000270678">
    <property type="component" value="Chromosome"/>
</dbReference>
<feature type="transmembrane region" description="Helical" evidence="8">
    <location>
        <begin position="165"/>
        <end position="185"/>
    </location>
</feature>
<proteinExistence type="predicted"/>
<feature type="domain" description="Major facilitator superfamily associated" evidence="9">
    <location>
        <begin position="15"/>
        <end position="371"/>
    </location>
</feature>
<protein>
    <submittedName>
        <fullName evidence="10">MFS transporter</fullName>
    </submittedName>
</protein>
<feature type="transmembrane region" description="Helical" evidence="8">
    <location>
        <begin position="244"/>
        <end position="265"/>
    </location>
</feature>
<evidence type="ECO:0000256" key="4">
    <source>
        <dbReference type="ARBA" id="ARBA00022519"/>
    </source>
</evidence>
<evidence type="ECO:0000256" key="5">
    <source>
        <dbReference type="ARBA" id="ARBA00022692"/>
    </source>
</evidence>
<dbReference type="EMBL" id="CP034346">
    <property type="protein sequence ID" value="AZS17676.1"/>
    <property type="molecule type" value="Genomic_DNA"/>
</dbReference>
<dbReference type="PANTHER" id="PTHR23522">
    <property type="entry name" value="BLL5896 PROTEIN"/>
    <property type="match status" value="1"/>
</dbReference>
<keyword evidence="2" id="KW-0813">Transport</keyword>
<dbReference type="OrthoDB" id="1650886at2"/>
<feature type="transmembrane region" description="Helical" evidence="8">
    <location>
        <begin position="12"/>
        <end position="37"/>
    </location>
</feature>
<evidence type="ECO:0000259" key="9">
    <source>
        <dbReference type="Pfam" id="PF12832"/>
    </source>
</evidence>
<dbReference type="AlphaFoldDB" id="A0A3Q9ICE2"/>
<evidence type="ECO:0000256" key="3">
    <source>
        <dbReference type="ARBA" id="ARBA00022475"/>
    </source>
</evidence>
<dbReference type="RefSeq" id="WP_127003440.1">
    <property type="nucleotide sequence ID" value="NZ_CP034346.1"/>
</dbReference>
<feature type="transmembrane region" description="Helical" evidence="8">
    <location>
        <begin position="296"/>
        <end position="319"/>
    </location>
</feature>
<evidence type="ECO:0000256" key="2">
    <source>
        <dbReference type="ARBA" id="ARBA00022448"/>
    </source>
</evidence>
<dbReference type="GO" id="GO:0030395">
    <property type="term" value="F:lactose binding"/>
    <property type="evidence" value="ECO:0007669"/>
    <property type="project" value="TreeGrafter"/>
</dbReference>
<reference evidence="11" key="1">
    <citation type="submission" date="2018-12" db="EMBL/GenBank/DDBJ databases">
        <title>Complete genome sequence of Paenibacillus sp. MBLB1234.</title>
        <authorList>
            <person name="Nam Y.-D."/>
            <person name="Kang J."/>
            <person name="Chung W.-H."/>
            <person name="Park Y.S."/>
        </authorList>
    </citation>
    <scope>NUCLEOTIDE SEQUENCE [LARGE SCALE GENOMIC DNA]</scope>
    <source>
        <strain evidence="11">MBLB1234</strain>
    </source>
</reference>
<name>A0A3Q9ICE2_9BACL</name>
<feature type="transmembrane region" description="Helical" evidence="8">
    <location>
        <begin position="79"/>
        <end position="96"/>
    </location>
</feature>
<feature type="transmembrane region" description="Helical" evidence="8">
    <location>
        <begin position="272"/>
        <end position="290"/>
    </location>
</feature>
<dbReference type="GO" id="GO:0005886">
    <property type="term" value="C:plasma membrane"/>
    <property type="evidence" value="ECO:0007669"/>
    <property type="project" value="UniProtKB-SubCell"/>
</dbReference>
<dbReference type="GO" id="GO:0015528">
    <property type="term" value="F:lactose:proton symporter activity"/>
    <property type="evidence" value="ECO:0007669"/>
    <property type="project" value="TreeGrafter"/>
</dbReference>